<dbReference type="OrthoDB" id="10057795at2759"/>
<evidence type="ECO:0000256" key="2">
    <source>
        <dbReference type="ARBA" id="ARBA00004496"/>
    </source>
</evidence>
<dbReference type="PANTHER" id="PTHR12268:SF14">
    <property type="entry name" value="DYSTROPHIN-1"/>
    <property type="match status" value="1"/>
</dbReference>
<proteinExistence type="predicted"/>
<dbReference type="InterPro" id="IPR002017">
    <property type="entry name" value="Spectrin_repeat"/>
</dbReference>
<reference evidence="8" key="2">
    <citation type="submission" date="2017-10" db="EMBL/GenBank/DDBJ databases">
        <title>Ladona fulva Genome sequencing and assembly.</title>
        <authorList>
            <person name="Murali S."/>
            <person name="Richards S."/>
            <person name="Bandaranaike D."/>
            <person name="Bellair M."/>
            <person name="Blankenburg K."/>
            <person name="Chao H."/>
            <person name="Dinh H."/>
            <person name="Doddapaneni H."/>
            <person name="Dugan-Rocha S."/>
            <person name="Elkadiri S."/>
            <person name="Gnanaolivu R."/>
            <person name="Hernandez B."/>
            <person name="Skinner E."/>
            <person name="Javaid M."/>
            <person name="Lee S."/>
            <person name="Li M."/>
            <person name="Ming W."/>
            <person name="Munidasa M."/>
            <person name="Muniz J."/>
            <person name="Nguyen L."/>
            <person name="Hughes D."/>
            <person name="Osuji N."/>
            <person name="Pu L.-L."/>
            <person name="Puazo M."/>
            <person name="Qu C."/>
            <person name="Quiroz J."/>
            <person name="Raj R."/>
            <person name="Weissenberger G."/>
            <person name="Xin Y."/>
            <person name="Zou X."/>
            <person name="Han Y."/>
            <person name="Worley K."/>
            <person name="Muzny D."/>
            <person name="Gibbs R."/>
        </authorList>
    </citation>
    <scope>NUCLEOTIDE SEQUENCE</scope>
    <source>
        <strain evidence="8">Sampled in the wild</strain>
    </source>
</reference>
<dbReference type="CDD" id="cd00176">
    <property type="entry name" value="SPEC"/>
    <property type="match status" value="1"/>
</dbReference>
<dbReference type="SMART" id="SM00150">
    <property type="entry name" value="SPEC"/>
    <property type="match status" value="2"/>
</dbReference>
<dbReference type="SUPFAM" id="SSF51045">
    <property type="entry name" value="WW domain"/>
    <property type="match status" value="1"/>
</dbReference>
<dbReference type="GO" id="GO:0099536">
    <property type="term" value="P:synaptic signaling"/>
    <property type="evidence" value="ECO:0007669"/>
    <property type="project" value="TreeGrafter"/>
</dbReference>
<dbReference type="Pfam" id="PF00435">
    <property type="entry name" value="Spectrin"/>
    <property type="match status" value="1"/>
</dbReference>
<feature type="region of interest" description="Disordered" evidence="6">
    <location>
        <begin position="137"/>
        <end position="170"/>
    </location>
</feature>
<feature type="compositionally biased region" description="Basic and acidic residues" evidence="6">
    <location>
        <begin position="158"/>
        <end position="170"/>
    </location>
</feature>
<dbReference type="SUPFAM" id="SSF47473">
    <property type="entry name" value="EF-hand"/>
    <property type="match status" value="1"/>
</dbReference>
<feature type="domain" description="WW" evidence="7">
    <location>
        <begin position="328"/>
        <end position="361"/>
    </location>
</feature>
<dbReference type="InterPro" id="IPR018159">
    <property type="entry name" value="Spectrin/alpha-actinin"/>
</dbReference>
<evidence type="ECO:0000256" key="4">
    <source>
        <dbReference type="ARBA" id="ARBA00022837"/>
    </source>
</evidence>
<dbReference type="GO" id="GO:0045202">
    <property type="term" value="C:synapse"/>
    <property type="evidence" value="ECO:0007669"/>
    <property type="project" value="GOC"/>
</dbReference>
<evidence type="ECO:0000313" key="9">
    <source>
        <dbReference type="Proteomes" id="UP000792457"/>
    </source>
</evidence>
<comment type="subcellular location">
    <subcellularLocation>
        <location evidence="1">Cell membrane</location>
        <location evidence="1">Sarcolemma</location>
        <topology evidence="1">Peripheral membrane protein</topology>
        <orientation evidence="1">Cytoplasmic side</orientation>
    </subcellularLocation>
    <subcellularLocation>
        <location evidence="2">Cytoplasm</location>
    </subcellularLocation>
</comment>
<dbReference type="InterPro" id="IPR036020">
    <property type="entry name" value="WW_dom_sf"/>
</dbReference>
<dbReference type="GO" id="GO:0016010">
    <property type="term" value="C:dystrophin-associated glycoprotein complex"/>
    <property type="evidence" value="ECO:0007669"/>
    <property type="project" value="UniProtKB-ARBA"/>
</dbReference>
<sequence>MQAEMEGHRDVLASLNGTGRKLLSSLASQEDAVMLQRRLDEMNQRWHTLKAKSMAIRNRLESNAEHWGALLLSLRELIEWVIRKDTELSGLGPIGGDAAALQKQQDDHRAFRRQLEDKRPVVESNLLSGRQYIATEAPQLSSDASDSEGRMGDPSLDGDSRGYRSAEEQARELTRSIRREVAKLSEKWNDLIQRSDHWQRKLDDALVKMRGFQKNLDELSGRLAAAESMRAEWQNPADNSEAKEMLEHLQQKFSDRLGPIQRSIEEVNDQMSSFTASNIALSQSNMARLEEQNSRWKALQVSVDERYRQLTDFGKEGGIAPTHAFLSASVEHPWERATTPSKVPYYINHQMETTHWDHPKMIELVNSLADLNEVRFSAYRTAMKLRTVQKKLCLDLLQLSDAMDAFDSHGLRAQNDKLIDVTDMVTVLSSLYEGVAAESPSLVDLPLCLDLCLNWLLNVYDR</sequence>
<dbReference type="Gene3D" id="1.10.238.10">
    <property type="entry name" value="EF-hand"/>
    <property type="match status" value="1"/>
</dbReference>
<dbReference type="EMBL" id="KZ308848">
    <property type="protein sequence ID" value="KAG8234825.1"/>
    <property type="molecule type" value="Genomic_DNA"/>
</dbReference>
<dbReference type="InterPro" id="IPR011992">
    <property type="entry name" value="EF-hand-dom_pair"/>
</dbReference>
<dbReference type="SUPFAM" id="SSF46966">
    <property type="entry name" value="Spectrin repeat"/>
    <property type="match status" value="2"/>
</dbReference>
<evidence type="ECO:0000256" key="1">
    <source>
        <dbReference type="ARBA" id="ARBA00004278"/>
    </source>
</evidence>
<dbReference type="Gene3D" id="2.20.70.10">
    <property type="match status" value="1"/>
</dbReference>
<name>A0A8K0KJH5_LADFU</name>
<dbReference type="Gene3D" id="1.20.58.60">
    <property type="match status" value="3"/>
</dbReference>
<dbReference type="PANTHER" id="PTHR12268">
    <property type="entry name" value="E3 UBIQUITIN-PROTEIN LIGASE KCMF1"/>
    <property type="match status" value="1"/>
</dbReference>
<dbReference type="AlphaFoldDB" id="A0A8K0KJH5"/>
<dbReference type="Proteomes" id="UP000792457">
    <property type="component" value="Unassembled WGS sequence"/>
</dbReference>
<dbReference type="CDD" id="cd00201">
    <property type="entry name" value="WW"/>
    <property type="match status" value="1"/>
</dbReference>
<evidence type="ECO:0000259" key="7">
    <source>
        <dbReference type="PROSITE" id="PS50020"/>
    </source>
</evidence>
<gene>
    <name evidence="8" type="ORF">J437_LFUL015540</name>
</gene>
<dbReference type="Pfam" id="PF00397">
    <property type="entry name" value="WW"/>
    <property type="match status" value="1"/>
</dbReference>
<dbReference type="InterPro" id="IPR001202">
    <property type="entry name" value="WW_dom"/>
</dbReference>
<dbReference type="GO" id="GO:0005737">
    <property type="term" value="C:cytoplasm"/>
    <property type="evidence" value="ECO:0007669"/>
    <property type="project" value="UniProtKB-ARBA"/>
</dbReference>
<dbReference type="InterPro" id="IPR050774">
    <property type="entry name" value="KCMF1/Dystrophin"/>
</dbReference>
<dbReference type="Pfam" id="PF09068">
    <property type="entry name" value="EF-hand_2"/>
    <property type="match status" value="1"/>
</dbReference>
<keyword evidence="4" id="KW-0106">Calcium</keyword>
<evidence type="ECO:0000256" key="5">
    <source>
        <dbReference type="ARBA" id="ARBA00023212"/>
    </source>
</evidence>
<evidence type="ECO:0000256" key="6">
    <source>
        <dbReference type="SAM" id="MobiDB-lite"/>
    </source>
</evidence>
<protein>
    <recommendedName>
        <fullName evidence="7">WW domain-containing protein</fullName>
    </recommendedName>
</protein>
<reference evidence="8" key="1">
    <citation type="submission" date="2013-04" db="EMBL/GenBank/DDBJ databases">
        <authorList>
            <person name="Qu J."/>
            <person name="Murali S.C."/>
            <person name="Bandaranaike D."/>
            <person name="Bellair M."/>
            <person name="Blankenburg K."/>
            <person name="Chao H."/>
            <person name="Dinh H."/>
            <person name="Doddapaneni H."/>
            <person name="Downs B."/>
            <person name="Dugan-Rocha S."/>
            <person name="Elkadiri S."/>
            <person name="Gnanaolivu R.D."/>
            <person name="Hernandez B."/>
            <person name="Javaid M."/>
            <person name="Jayaseelan J.C."/>
            <person name="Lee S."/>
            <person name="Li M."/>
            <person name="Ming W."/>
            <person name="Munidasa M."/>
            <person name="Muniz J."/>
            <person name="Nguyen L."/>
            <person name="Ongeri F."/>
            <person name="Osuji N."/>
            <person name="Pu L.-L."/>
            <person name="Puazo M."/>
            <person name="Qu C."/>
            <person name="Quiroz J."/>
            <person name="Raj R."/>
            <person name="Weissenberger G."/>
            <person name="Xin Y."/>
            <person name="Zou X."/>
            <person name="Han Y."/>
            <person name="Richards S."/>
            <person name="Worley K."/>
            <person name="Muzny D."/>
            <person name="Gibbs R."/>
        </authorList>
    </citation>
    <scope>NUCLEOTIDE SEQUENCE</scope>
    <source>
        <strain evidence="8">Sampled in the wild</strain>
    </source>
</reference>
<comment type="caution">
    <text evidence="8">The sequence shown here is derived from an EMBL/GenBank/DDBJ whole genome shotgun (WGS) entry which is preliminary data.</text>
</comment>
<keyword evidence="3" id="KW-0963">Cytoplasm</keyword>
<dbReference type="PROSITE" id="PS50020">
    <property type="entry name" value="WW_DOMAIN_2"/>
    <property type="match status" value="1"/>
</dbReference>
<evidence type="ECO:0000256" key="3">
    <source>
        <dbReference type="ARBA" id="ARBA00022490"/>
    </source>
</evidence>
<keyword evidence="9" id="KW-1185">Reference proteome</keyword>
<organism evidence="8 9">
    <name type="scientific">Ladona fulva</name>
    <name type="common">Scarce chaser dragonfly</name>
    <name type="synonym">Libellula fulva</name>
    <dbReference type="NCBI Taxonomy" id="123851"/>
    <lineage>
        <taxon>Eukaryota</taxon>
        <taxon>Metazoa</taxon>
        <taxon>Ecdysozoa</taxon>
        <taxon>Arthropoda</taxon>
        <taxon>Hexapoda</taxon>
        <taxon>Insecta</taxon>
        <taxon>Pterygota</taxon>
        <taxon>Palaeoptera</taxon>
        <taxon>Odonata</taxon>
        <taxon>Epiprocta</taxon>
        <taxon>Anisoptera</taxon>
        <taxon>Libelluloidea</taxon>
        <taxon>Libellulidae</taxon>
        <taxon>Ladona</taxon>
    </lineage>
</organism>
<dbReference type="SMART" id="SM00456">
    <property type="entry name" value="WW"/>
    <property type="match status" value="1"/>
</dbReference>
<accession>A0A8K0KJH5</accession>
<evidence type="ECO:0000313" key="8">
    <source>
        <dbReference type="EMBL" id="KAG8234825.1"/>
    </source>
</evidence>
<dbReference type="InterPro" id="IPR015153">
    <property type="entry name" value="EF-hand_dom_typ1"/>
</dbReference>
<keyword evidence="5" id="KW-0206">Cytoskeleton</keyword>